<evidence type="ECO:0000256" key="2">
    <source>
        <dbReference type="ARBA" id="ARBA00022679"/>
    </source>
</evidence>
<accession>A0A250KHB1</accession>
<dbReference type="GO" id="GO:0016020">
    <property type="term" value="C:membrane"/>
    <property type="evidence" value="ECO:0007669"/>
    <property type="project" value="InterPro"/>
</dbReference>
<dbReference type="Proteomes" id="UP000267517">
    <property type="component" value="Chromosome I"/>
</dbReference>
<dbReference type="GO" id="GO:0008107">
    <property type="term" value="F:galactoside 2-alpha-L-fucosyltransferase activity"/>
    <property type="evidence" value="ECO:0007669"/>
    <property type="project" value="InterPro"/>
</dbReference>
<dbReference type="CDD" id="cd11301">
    <property type="entry name" value="Fut1_Fut2_like"/>
    <property type="match status" value="1"/>
</dbReference>
<name>A0A250KHB1_9BACT</name>
<proteinExistence type="predicted"/>
<dbReference type="Pfam" id="PF01531">
    <property type="entry name" value="Glyco_transf_11"/>
    <property type="match status" value="1"/>
</dbReference>
<dbReference type="AlphaFoldDB" id="A0A250KHB1"/>
<dbReference type="RefSeq" id="WP_145985348.1">
    <property type="nucleotide sequence ID" value="NZ_AP018049.1"/>
</dbReference>
<keyword evidence="2 3" id="KW-0808">Transferase</keyword>
<evidence type="ECO:0000256" key="1">
    <source>
        <dbReference type="ARBA" id="ARBA00022676"/>
    </source>
</evidence>
<protein>
    <submittedName>
        <fullName evidence="3">Alpha-1,2-fucosyltransferase</fullName>
    </submittedName>
</protein>
<evidence type="ECO:0000313" key="3">
    <source>
        <dbReference type="EMBL" id="BBA28972.1"/>
    </source>
</evidence>
<dbReference type="OrthoDB" id="9794601at2"/>
<sequence length="310" mass="37601">MIANYFSGRTGNQMFQYAFMRKLWEQRNKKEKIIFNFSLVNQRNDEKGYKDTFEDFSVLPYSTDNRNLILNYGTFFQLMTFLIYRFCRIFFNKNGFWFSIFRKIGLLYSEYWENDPLAYNVSSKNLIIYGKFENSLFFNDIRPILQREFTPKHEILDSNRELYDIIKKSNSVCVHIRRGDFLSDEFRKDFYVCDEKYYIDAVNLILEKVDNPIFFFCSNDIDWVKKNIHVDAPCFYEPDGNPLWETFRMMYSCKHFIISNSTLSWWAQYLAENKEKIVISPDHWYNNPKKDIHARLLEDHFIKLPTEHHT</sequence>
<keyword evidence="1 3" id="KW-0328">Glycosyltransferase</keyword>
<dbReference type="EMBL" id="AP018049">
    <property type="protein sequence ID" value="BBA28972.1"/>
    <property type="molecule type" value="Genomic_DNA"/>
</dbReference>
<dbReference type="GO" id="GO:0005975">
    <property type="term" value="P:carbohydrate metabolic process"/>
    <property type="evidence" value="ECO:0007669"/>
    <property type="project" value="InterPro"/>
</dbReference>
<dbReference type="PANTHER" id="PTHR11927:SF9">
    <property type="entry name" value="L-FUCOSYLTRANSFERASE"/>
    <property type="match status" value="1"/>
</dbReference>
<dbReference type="InterPro" id="IPR002516">
    <property type="entry name" value="Glyco_trans_11"/>
</dbReference>
<gene>
    <name evidence="3" type="ORF">PMEL1_00892</name>
</gene>
<organism evidence="3 4">
    <name type="scientific">Prevotella melaninogenica</name>
    <dbReference type="NCBI Taxonomy" id="28132"/>
    <lineage>
        <taxon>Bacteria</taxon>
        <taxon>Pseudomonadati</taxon>
        <taxon>Bacteroidota</taxon>
        <taxon>Bacteroidia</taxon>
        <taxon>Bacteroidales</taxon>
        <taxon>Prevotellaceae</taxon>
        <taxon>Prevotella</taxon>
    </lineage>
</organism>
<dbReference type="PANTHER" id="PTHR11927">
    <property type="entry name" value="GALACTOSIDE 2-L-FUCOSYLTRANSFERASE"/>
    <property type="match status" value="1"/>
</dbReference>
<evidence type="ECO:0000313" key="4">
    <source>
        <dbReference type="Proteomes" id="UP000267517"/>
    </source>
</evidence>
<reference evidence="3 4" key="1">
    <citation type="submission" date="2017-05" db="EMBL/GenBank/DDBJ databases">
        <title>whole genome sequence of Prevotella melaninogenica GAI 07411.</title>
        <authorList>
            <person name="Kondo Y."/>
            <person name="Hoshino T."/>
        </authorList>
    </citation>
    <scope>NUCLEOTIDE SEQUENCE [LARGE SCALE GENOMIC DNA]</scope>
    <source>
        <strain evidence="3 4">GAI 07411</strain>
    </source>
</reference>